<dbReference type="InterPro" id="IPR036890">
    <property type="entry name" value="HATPase_C_sf"/>
</dbReference>
<evidence type="ECO:0000256" key="4">
    <source>
        <dbReference type="ARBA" id="ARBA00022679"/>
    </source>
</evidence>
<sequence length="552" mass="59003">MLVGVLSTLLGGAPPLRAAAWIGVVAAADVALSVLDRRFRDADPNDDDLPYWAWARTVALGLRALSWGLCLPLIQQPDDLGSLIIPAWGLINLMAASAYTAGPFFPCLLATTLGGIVPAVAWLALQNSDASRLAAMLLVLAIPFIAFIGRMGWRNVGALIEARLDLASALEQQSRQMAIVEDAMSERTRFFSAASHDLRQPLQALGFYASLLMTSTDDAARRDVIGKLSECAANLDRQFAAILGVAEAEAASRRAAVAPTGLQGIFERVAVSIRPEAALKGLSLRIVPTRRWAAVAPELLERVLVNLLANAVRYTRRGGVLIGVRPRGSNLEIWVVDTGIGISAEHRARIFDEFYQIENPARSRERGFGLGLAIVRRLCGSMHWALHCRSKVGRGSIFSVAVPAAAALLPADVVAESPSEAPGVAARAVMLIDDDPSVRDAMSRVIAGWGVKVVDHASSAVALEHLAASAEGTSWLVLIDYRLDERENGLDVARKIRATWKKTVDVVLMTAETNADIFEEAGECGIPVLRKPIKPIRLRALVTAPALGAGGG</sequence>
<dbReference type="Pfam" id="PF00512">
    <property type="entry name" value="HisKA"/>
    <property type="match status" value="1"/>
</dbReference>
<keyword evidence="3 6" id="KW-0597">Phosphoprotein</keyword>
<dbReference type="SMART" id="SM00388">
    <property type="entry name" value="HisKA"/>
    <property type="match status" value="1"/>
</dbReference>
<dbReference type="Pfam" id="PF00072">
    <property type="entry name" value="Response_reg"/>
    <property type="match status" value="1"/>
</dbReference>
<keyword evidence="7" id="KW-0472">Membrane</keyword>
<dbReference type="PANTHER" id="PTHR43047">
    <property type="entry name" value="TWO-COMPONENT HISTIDINE PROTEIN KINASE"/>
    <property type="match status" value="1"/>
</dbReference>
<dbReference type="PANTHER" id="PTHR43047:SF9">
    <property type="entry name" value="HISTIDINE KINASE"/>
    <property type="match status" value="1"/>
</dbReference>
<proteinExistence type="predicted"/>
<dbReference type="Gene3D" id="3.40.50.2300">
    <property type="match status" value="1"/>
</dbReference>
<organism evidence="10 11">
    <name type="scientific">Bradyrhizobium campsiandrae</name>
    <dbReference type="NCBI Taxonomy" id="1729892"/>
    <lineage>
        <taxon>Bacteria</taxon>
        <taxon>Pseudomonadati</taxon>
        <taxon>Pseudomonadota</taxon>
        <taxon>Alphaproteobacteria</taxon>
        <taxon>Hyphomicrobiales</taxon>
        <taxon>Nitrobacteraceae</taxon>
        <taxon>Bradyrhizobium</taxon>
    </lineage>
</organism>
<dbReference type="InterPro" id="IPR036097">
    <property type="entry name" value="HisK_dim/P_sf"/>
</dbReference>
<feature type="modified residue" description="4-aspartylphosphate" evidence="6">
    <location>
        <position position="480"/>
    </location>
</feature>
<keyword evidence="7" id="KW-0812">Transmembrane</keyword>
<dbReference type="CDD" id="cd00156">
    <property type="entry name" value="REC"/>
    <property type="match status" value="1"/>
</dbReference>
<dbReference type="InterPro" id="IPR003661">
    <property type="entry name" value="HisK_dim/P_dom"/>
</dbReference>
<keyword evidence="11" id="KW-1185">Reference proteome</keyword>
<feature type="transmembrane region" description="Helical" evidence="7">
    <location>
        <begin position="132"/>
        <end position="153"/>
    </location>
</feature>
<evidence type="ECO:0000256" key="5">
    <source>
        <dbReference type="ARBA" id="ARBA00022777"/>
    </source>
</evidence>
<evidence type="ECO:0000256" key="1">
    <source>
        <dbReference type="ARBA" id="ARBA00000085"/>
    </source>
</evidence>
<dbReference type="SUPFAM" id="SSF55874">
    <property type="entry name" value="ATPase domain of HSP90 chaperone/DNA topoisomerase II/histidine kinase"/>
    <property type="match status" value="1"/>
</dbReference>
<dbReference type="EC" id="2.7.13.3" evidence="2"/>
<dbReference type="Pfam" id="PF02518">
    <property type="entry name" value="HATPase_c"/>
    <property type="match status" value="1"/>
</dbReference>
<comment type="caution">
    <text evidence="10">The sequence shown here is derived from an EMBL/GenBank/DDBJ whole genome shotgun (WGS) entry which is preliminary data.</text>
</comment>
<dbReference type="InterPro" id="IPR004358">
    <property type="entry name" value="Sig_transdc_His_kin-like_C"/>
</dbReference>
<feature type="domain" description="Histidine kinase" evidence="8">
    <location>
        <begin position="193"/>
        <end position="406"/>
    </location>
</feature>
<evidence type="ECO:0000256" key="2">
    <source>
        <dbReference type="ARBA" id="ARBA00012438"/>
    </source>
</evidence>
<dbReference type="InterPro" id="IPR003594">
    <property type="entry name" value="HATPase_dom"/>
</dbReference>
<dbReference type="PRINTS" id="PR00344">
    <property type="entry name" value="BCTRLSENSOR"/>
</dbReference>
<keyword evidence="5" id="KW-0418">Kinase</keyword>
<dbReference type="InterPro" id="IPR011006">
    <property type="entry name" value="CheY-like_superfamily"/>
</dbReference>
<name>A0ABR7UFL9_9BRAD</name>
<reference evidence="10 11" key="1">
    <citation type="journal article" date="2020" name="Arch. Microbiol.">
        <title>Bradyrhizobium campsiandrae sp. nov., a nitrogen-fixing bacterial strain isolated from a native leguminous tree from the Amazon adapted to flooded conditions.</title>
        <authorList>
            <person name="Cabral Michel D."/>
            <person name="Martins da Costa E."/>
            <person name="Azarias Guimaraes A."/>
            <person name="Soares de Carvalho T."/>
            <person name="Santos de Castro Caputo P."/>
            <person name="Willems A."/>
            <person name="de Souza Moreira F.M."/>
        </authorList>
    </citation>
    <scope>NUCLEOTIDE SEQUENCE [LARGE SCALE GENOMIC DNA]</scope>
    <source>
        <strain evidence="11">INPA 384B</strain>
    </source>
</reference>
<dbReference type="Gene3D" id="3.30.565.10">
    <property type="entry name" value="Histidine kinase-like ATPase, C-terminal domain"/>
    <property type="match status" value="1"/>
</dbReference>
<dbReference type="InterPro" id="IPR001789">
    <property type="entry name" value="Sig_transdc_resp-reg_receiver"/>
</dbReference>
<evidence type="ECO:0000256" key="7">
    <source>
        <dbReference type="SAM" id="Phobius"/>
    </source>
</evidence>
<dbReference type="SMART" id="SM00448">
    <property type="entry name" value="REC"/>
    <property type="match status" value="1"/>
</dbReference>
<feature type="transmembrane region" description="Helical" evidence="7">
    <location>
        <begin position="108"/>
        <end position="125"/>
    </location>
</feature>
<keyword evidence="4" id="KW-0808">Transferase</keyword>
<dbReference type="InterPro" id="IPR005467">
    <property type="entry name" value="His_kinase_dom"/>
</dbReference>
<evidence type="ECO:0000259" key="9">
    <source>
        <dbReference type="PROSITE" id="PS50110"/>
    </source>
</evidence>
<dbReference type="Proteomes" id="UP000639516">
    <property type="component" value="Unassembled WGS sequence"/>
</dbReference>
<keyword evidence="7" id="KW-1133">Transmembrane helix</keyword>
<accession>A0ABR7UFL9</accession>
<dbReference type="SUPFAM" id="SSF47384">
    <property type="entry name" value="Homodimeric domain of signal transducing histidine kinase"/>
    <property type="match status" value="1"/>
</dbReference>
<dbReference type="RefSeq" id="WP_188099916.1">
    <property type="nucleotide sequence ID" value="NZ_JAANIH010000015.1"/>
</dbReference>
<dbReference type="PROSITE" id="PS50109">
    <property type="entry name" value="HIS_KIN"/>
    <property type="match status" value="1"/>
</dbReference>
<dbReference type="SMART" id="SM00387">
    <property type="entry name" value="HATPase_c"/>
    <property type="match status" value="1"/>
</dbReference>
<evidence type="ECO:0000256" key="3">
    <source>
        <dbReference type="ARBA" id="ARBA00022553"/>
    </source>
</evidence>
<dbReference type="EMBL" id="JAATTO010000050">
    <property type="protein sequence ID" value="MBC9982425.1"/>
    <property type="molecule type" value="Genomic_DNA"/>
</dbReference>
<dbReference type="Gene3D" id="1.10.287.130">
    <property type="match status" value="1"/>
</dbReference>
<dbReference type="SUPFAM" id="SSF52172">
    <property type="entry name" value="CheY-like"/>
    <property type="match status" value="1"/>
</dbReference>
<gene>
    <name evidence="10" type="ORF">HA482_29895</name>
</gene>
<evidence type="ECO:0000259" key="8">
    <source>
        <dbReference type="PROSITE" id="PS50109"/>
    </source>
</evidence>
<comment type="catalytic activity">
    <reaction evidence="1">
        <text>ATP + protein L-histidine = ADP + protein N-phospho-L-histidine.</text>
        <dbReference type="EC" id="2.7.13.3"/>
    </reaction>
</comment>
<evidence type="ECO:0000313" key="11">
    <source>
        <dbReference type="Proteomes" id="UP000639516"/>
    </source>
</evidence>
<dbReference type="CDD" id="cd00082">
    <property type="entry name" value="HisKA"/>
    <property type="match status" value="1"/>
</dbReference>
<evidence type="ECO:0000313" key="10">
    <source>
        <dbReference type="EMBL" id="MBC9982425.1"/>
    </source>
</evidence>
<evidence type="ECO:0000256" key="6">
    <source>
        <dbReference type="PROSITE-ProRule" id="PRU00169"/>
    </source>
</evidence>
<protein>
    <recommendedName>
        <fullName evidence="2">histidine kinase</fullName>
        <ecNumber evidence="2">2.7.13.3</ecNumber>
    </recommendedName>
</protein>
<feature type="domain" description="Response regulatory" evidence="9">
    <location>
        <begin position="428"/>
        <end position="546"/>
    </location>
</feature>
<dbReference type="PROSITE" id="PS50110">
    <property type="entry name" value="RESPONSE_REGULATORY"/>
    <property type="match status" value="1"/>
</dbReference>